<dbReference type="EMBL" id="CM042891">
    <property type="protein sequence ID" value="KAI4303938.1"/>
    <property type="molecule type" value="Genomic_DNA"/>
</dbReference>
<gene>
    <name evidence="1" type="ORF">MLD38_039515</name>
</gene>
<dbReference type="Proteomes" id="UP001057402">
    <property type="component" value="Chromosome 12"/>
</dbReference>
<accession>A0ACB9L3I1</accession>
<sequence>MEAAAVLGEGGLSGSVLVVQGAQTLRLVPLILLSWLTASGPKAFFITLTLSFALSAAALLVQFLWSGFELGPPGDDSMRKRTPVGRVSRGRMARGLKNEKRDRQKRSSMYDSWLESDLGLGLNDSSFGGWAGLEEERLLDDLRGANEKQRKGKIASGKRSRESLQEAEAEAPLLLRLLVALFPFVSSWSKLFW</sequence>
<evidence type="ECO:0000313" key="1">
    <source>
        <dbReference type="EMBL" id="KAI4303938.1"/>
    </source>
</evidence>
<keyword evidence="2" id="KW-1185">Reference proteome</keyword>
<protein>
    <submittedName>
        <fullName evidence="1">Uncharacterized protein</fullName>
    </submittedName>
</protein>
<reference evidence="2" key="1">
    <citation type="journal article" date="2023" name="Front. Plant Sci.">
        <title>Chromosomal-level genome assembly of Melastoma candidum provides insights into trichome evolution.</title>
        <authorList>
            <person name="Zhong Y."/>
            <person name="Wu W."/>
            <person name="Sun C."/>
            <person name="Zou P."/>
            <person name="Liu Y."/>
            <person name="Dai S."/>
            <person name="Zhou R."/>
        </authorList>
    </citation>
    <scope>NUCLEOTIDE SEQUENCE [LARGE SCALE GENOMIC DNA]</scope>
</reference>
<comment type="caution">
    <text evidence="1">The sequence shown here is derived from an EMBL/GenBank/DDBJ whole genome shotgun (WGS) entry which is preliminary data.</text>
</comment>
<evidence type="ECO:0000313" key="2">
    <source>
        <dbReference type="Proteomes" id="UP001057402"/>
    </source>
</evidence>
<organism evidence="1 2">
    <name type="scientific">Melastoma candidum</name>
    <dbReference type="NCBI Taxonomy" id="119954"/>
    <lineage>
        <taxon>Eukaryota</taxon>
        <taxon>Viridiplantae</taxon>
        <taxon>Streptophyta</taxon>
        <taxon>Embryophyta</taxon>
        <taxon>Tracheophyta</taxon>
        <taxon>Spermatophyta</taxon>
        <taxon>Magnoliopsida</taxon>
        <taxon>eudicotyledons</taxon>
        <taxon>Gunneridae</taxon>
        <taxon>Pentapetalae</taxon>
        <taxon>rosids</taxon>
        <taxon>malvids</taxon>
        <taxon>Myrtales</taxon>
        <taxon>Melastomataceae</taxon>
        <taxon>Melastomatoideae</taxon>
        <taxon>Melastomateae</taxon>
        <taxon>Melastoma</taxon>
    </lineage>
</organism>
<name>A0ACB9L3I1_9MYRT</name>
<proteinExistence type="predicted"/>